<gene>
    <name evidence="5" type="ORF">CO116_01620</name>
</gene>
<dbReference type="Proteomes" id="UP000230611">
    <property type="component" value="Unassembled WGS sequence"/>
</dbReference>
<dbReference type="InterPro" id="IPR036138">
    <property type="entry name" value="PBP_dimer_sf"/>
</dbReference>
<dbReference type="GO" id="GO:0008658">
    <property type="term" value="F:penicillin binding"/>
    <property type="evidence" value="ECO:0007669"/>
    <property type="project" value="InterPro"/>
</dbReference>
<keyword evidence="3" id="KW-0812">Transmembrane</keyword>
<dbReference type="PANTHER" id="PTHR30627:SF1">
    <property type="entry name" value="PEPTIDOGLYCAN D,D-TRANSPEPTIDASE FTSI"/>
    <property type="match status" value="1"/>
</dbReference>
<dbReference type="AlphaFoldDB" id="A0A2M8AHK2"/>
<proteinExistence type="predicted"/>
<evidence type="ECO:0000313" key="6">
    <source>
        <dbReference type="Proteomes" id="UP000230611"/>
    </source>
</evidence>
<evidence type="ECO:0000256" key="2">
    <source>
        <dbReference type="ARBA" id="ARBA00023136"/>
    </source>
</evidence>
<dbReference type="Gene3D" id="3.40.710.10">
    <property type="entry name" value="DD-peptidase/beta-lactamase superfamily"/>
    <property type="match status" value="1"/>
</dbReference>
<dbReference type="InterPro" id="IPR050515">
    <property type="entry name" value="Beta-lactam/transpept"/>
</dbReference>
<protein>
    <recommendedName>
        <fullName evidence="4">Penicillin-binding protein transpeptidase domain-containing protein</fullName>
    </recommendedName>
</protein>
<comment type="caution">
    <text evidence="5">The sequence shown here is derived from an EMBL/GenBank/DDBJ whole genome shotgun (WGS) entry which is preliminary data.</text>
</comment>
<evidence type="ECO:0000259" key="4">
    <source>
        <dbReference type="Pfam" id="PF00905"/>
    </source>
</evidence>
<dbReference type="Pfam" id="PF00905">
    <property type="entry name" value="Transpeptidase"/>
    <property type="match status" value="1"/>
</dbReference>
<dbReference type="GO" id="GO:0005886">
    <property type="term" value="C:plasma membrane"/>
    <property type="evidence" value="ECO:0007669"/>
    <property type="project" value="TreeGrafter"/>
</dbReference>
<evidence type="ECO:0000256" key="1">
    <source>
        <dbReference type="ARBA" id="ARBA00004370"/>
    </source>
</evidence>
<feature type="domain" description="Penicillin-binding protein transpeptidase" evidence="4">
    <location>
        <begin position="371"/>
        <end position="682"/>
    </location>
</feature>
<sequence>MKLWKRERNFVRKLNNNRINLIMAIIFLFAGAIIFRLISLQVASYDYYLSLASNQQQFFSLLEPKRGRIFLQDDANNSGSALYPIATNKDFALLYAVPRDVSEPDKIAEQLYIIFREKQVKQEVDKLFEQEDKDRLATELAQASDLSEPAKTIKEAEIKSNLAALLADKTFQELRQVKKEAEIKTRREAIINEYLAILKKENDPYEPLEQKVELEILKNFYLALASSAERILASSDLKIKDNKILYTVVNQEGKEKEKELTISGLGFFIKPYRFYPEGNIGANMLGFVSYASEEQRGSYGLEGFFDQELYGKPGSLNAERDALGKIIISDSKQYNDAQDGSDLILTINRSIQFKACKKLNQAVRRHGADGGSVIVMEPKTGAVLAMCASPDYNPNNYRLAKDINIFNNPAIFSQYEPGSIYKAVTMAVGLDQAKVTPQTTYEDTGKVKIADYVIENSDRLAHGKVNMAAVLEQSLNTGAIFVMRQVGPSVFAKYVKDFGFGEKTGIELEGESKGDIKNLAQDKDNQELYAATASFGQGIAVTPLQMVLAFVAVANNGILMKPYIVKEIIKSDGTKITTQPQQIRRVISEKAATILGGMLVNVVENGHGKKAAVKGYYIGGKTGTAQVPRKVGRGYQPGAHIGSFAGFAPVDDPRFVMLVRIDNPRDVQWAESSAAPLFGEIAEFILNYYQVPKERQ</sequence>
<evidence type="ECO:0000256" key="3">
    <source>
        <dbReference type="SAM" id="Phobius"/>
    </source>
</evidence>
<dbReference type="Gene3D" id="3.90.1310.10">
    <property type="entry name" value="Penicillin-binding protein 2a (Domain 2)"/>
    <property type="match status" value="1"/>
</dbReference>
<dbReference type="InterPro" id="IPR001460">
    <property type="entry name" value="PCN-bd_Tpept"/>
</dbReference>
<accession>A0A2M8AHK2</accession>
<dbReference type="PANTHER" id="PTHR30627">
    <property type="entry name" value="PEPTIDOGLYCAN D,D-TRANSPEPTIDASE"/>
    <property type="match status" value="1"/>
</dbReference>
<feature type="transmembrane region" description="Helical" evidence="3">
    <location>
        <begin position="21"/>
        <end position="38"/>
    </location>
</feature>
<dbReference type="Gene3D" id="3.30.450.330">
    <property type="match status" value="1"/>
</dbReference>
<dbReference type="SUPFAM" id="SSF56601">
    <property type="entry name" value="beta-lactamase/transpeptidase-like"/>
    <property type="match status" value="1"/>
</dbReference>
<reference evidence="6" key="1">
    <citation type="submission" date="2017-09" db="EMBL/GenBank/DDBJ databases">
        <title>Depth-based differentiation of microbial function through sediment-hosted aquifers and enrichment of novel symbionts in the deep terrestrial subsurface.</title>
        <authorList>
            <person name="Probst A.J."/>
            <person name="Ladd B."/>
            <person name="Jarett J.K."/>
            <person name="Geller-Mcgrath D.E."/>
            <person name="Sieber C.M.K."/>
            <person name="Emerson J.B."/>
            <person name="Anantharaman K."/>
            <person name="Thomas B.C."/>
            <person name="Malmstrom R."/>
            <person name="Stieglmeier M."/>
            <person name="Klingl A."/>
            <person name="Woyke T."/>
            <person name="Ryan C.M."/>
            <person name="Banfield J.F."/>
        </authorList>
    </citation>
    <scope>NUCLEOTIDE SEQUENCE [LARGE SCALE GENOMIC DNA]</scope>
</reference>
<organism evidence="5 6">
    <name type="scientific">Candidatus Falkowbacteria bacterium CG_4_9_14_3_um_filter_38_19</name>
    <dbReference type="NCBI Taxonomy" id="1974559"/>
    <lineage>
        <taxon>Bacteria</taxon>
        <taxon>Candidatus Falkowiibacteriota</taxon>
    </lineage>
</organism>
<comment type="subcellular location">
    <subcellularLocation>
        <location evidence="1">Membrane</location>
    </subcellularLocation>
</comment>
<keyword evidence="3" id="KW-1133">Transmembrane helix</keyword>
<dbReference type="InterPro" id="IPR012338">
    <property type="entry name" value="Beta-lactam/transpept-like"/>
</dbReference>
<evidence type="ECO:0000313" key="5">
    <source>
        <dbReference type="EMBL" id="PJB16987.1"/>
    </source>
</evidence>
<name>A0A2M8AHK2_9BACT</name>
<dbReference type="GO" id="GO:0071555">
    <property type="term" value="P:cell wall organization"/>
    <property type="evidence" value="ECO:0007669"/>
    <property type="project" value="TreeGrafter"/>
</dbReference>
<dbReference type="SUPFAM" id="SSF56519">
    <property type="entry name" value="Penicillin binding protein dimerisation domain"/>
    <property type="match status" value="1"/>
</dbReference>
<dbReference type="EMBL" id="PFUO01000077">
    <property type="protein sequence ID" value="PJB16987.1"/>
    <property type="molecule type" value="Genomic_DNA"/>
</dbReference>
<keyword evidence="2 3" id="KW-0472">Membrane</keyword>